<feature type="domain" description="HipA-like C-terminal" evidence="4">
    <location>
        <begin position="146"/>
        <end position="344"/>
    </location>
</feature>
<dbReference type="Gene3D" id="1.10.1070.20">
    <property type="match status" value="1"/>
</dbReference>
<evidence type="ECO:0000256" key="2">
    <source>
        <dbReference type="ARBA" id="ARBA00022679"/>
    </source>
</evidence>
<dbReference type="EMBL" id="PUGF01000003">
    <property type="protein sequence ID" value="PRC94369.1"/>
    <property type="molecule type" value="Genomic_DNA"/>
</dbReference>
<dbReference type="PANTHER" id="PTHR37419">
    <property type="entry name" value="SERINE/THREONINE-PROTEIN KINASE TOXIN HIPA"/>
    <property type="match status" value="1"/>
</dbReference>
<dbReference type="Pfam" id="PF07804">
    <property type="entry name" value="HipA_C"/>
    <property type="match status" value="1"/>
</dbReference>
<comment type="similarity">
    <text evidence="1">Belongs to the HipA Ser/Thr kinase family.</text>
</comment>
<name>A0A2S9H310_9BURK</name>
<organism evidence="6 7">
    <name type="scientific">Solimicrobium silvestre</name>
    <dbReference type="NCBI Taxonomy" id="2099400"/>
    <lineage>
        <taxon>Bacteria</taxon>
        <taxon>Pseudomonadati</taxon>
        <taxon>Pseudomonadota</taxon>
        <taxon>Betaproteobacteria</taxon>
        <taxon>Burkholderiales</taxon>
        <taxon>Oxalobacteraceae</taxon>
        <taxon>Solimicrobium</taxon>
    </lineage>
</organism>
<feature type="domain" description="HipA N-terminal subdomain 1" evidence="5">
    <location>
        <begin position="4"/>
        <end position="105"/>
    </location>
</feature>
<proteinExistence type="inferred from homology"/>
<keyword evidence="2" id="KW-0808">Transferase</keyword>
<dbReference type="AlphaFoldDB" id="A0A2S9H310"/>
<sequence length="434" mass="48678">MRQLNATLNEELVGVLSEDNNIWVFTYDPEWAASPSGFDLSPALSRSQLQHVDGSTVRSVQWYFDNLLPEEELRSALAKENKFDGSDAFSLLEYFGAESAGSLVLLPPGQQEPPISQTRELPDEALCQRIKNLPHATFAKNAPKRMSLAGAQHKLLVVYMDGKLHEPVGRTPSTHILKPNHQSADYPASVMNEYFTMRLASKLGLNVPPIYRHYTPEPVYIIQRFDRYTDPSGQTQRHHIIDTCQLLNKDRLFKYKDASIATLKAVISRCRNRVLATSRLYQWLVFNVLIANEDNHLKNLSFTVGQQGIDLSPFYDILSTGVYHTRAIANDRAAWDKVDMVIALGDVKSFSDVTRAAILQAGADLGLRPAACVRELDRQISKLPKAVEQMEAEIVKENATLNPETAKFLASEIRLIGVIKHIIVPEMINKASVQ</sequence>
<protein>
    <submittedName>
        <fullName evidence="6">HipA N-terminal domain</fullName>
    </submittedName>
</protein>
<evidence type="ECO:0000259" key="5">
    <source>
        <dbReference type="Pfam" id="PF13657"/>
    </source>
</evidence>
<evidence type="ECO:0000256" key="1">
    <source>
        <dbReference type="ARBA" id="ARBA00010164"/>
    </source>
</evidence>
<dbReference type="PANTHER" id="PTHR37419:SF1">
    <property type="entry name" value="SERINE_THREONINE-PROTEIN KINASE TOXIN HIPA"/>
    <property type="match status" value="1"/>
</dbReference>
<accession>A0A2S9H310</accession>
<reference evidence="6 7" key="1">
    <citation type="submission" date="2018-02" db="EMBL/GenBank/DDBJ databases">
        <title>Solimicrobium silvestre gen. nov., sp. nov., isolated from alpine forest soil.</title>
        <authorList>
            <person name="Margesin R."/>
            <person name="Albuquerque L."/>
            <person name="Zhang D.-C."/>
            <person name="Froufe H.J.C."/>
            <person name="Severino R."/>
            <person name="Roxo I."/>
            <person name="Egas C."/>
            <person name="Da Costa M.S."/>
        </authorList>
    </citation>
    <scope>NUCLEOTIDE SEQUENCE [LARGE SCALE GENOMIC DNA]</scope>
    <source>
        <strain evidence="6 7">S20-91</strain>
    </source>
</reference>
<dbReference type="NCBIfam" id="TIGR03071">
    <property type="entry name" value="couple_hipA"/>
    <property type="match status" value="1"/>
</dbReference>
<evidence type="ECO:0000313" key="6">
    <source>
        <dbReference type="EMBL" id="PRC94369.1"/>
    </source>
</evidence>
<evidence type="ECO:0000256" key="3">
    <source>
        <dbReference type="ARBA" id="ARBA00022777"/>
    </source>
</evidence>
<evidence type="ECO:0000313" key="7">
    <source>
        <dbReference type="Proteomes" id="UP000237839"/>
    </source>
</evidence>
<dbReference type="GO" id="GO:0004674">
    <property type="term" value="F:protein serine/threonine kinase activity"/>
    <property type="evidence" value="ECO:0007669"/>
    <property type="project" value="TreeGrafter"/>
</dbReference>
<dbReference type="GO" id="GO:0005829">
    <property type="term" value="C:cytosol"/>
    <property type="evidence" value="ECO:0007669"/>
    <property type="project" value="TreeGrafter"/>
</dbReference>
<dbReference type="InterPro" id="IPR052028">
    <property type="entry name" value="HipA_Ser/Thr_kinase"/>
</dbReference>
<dbReference type="InterPro" id="IPR017508">
    <property type="entry name" value="HipA_N1"/>
</dbReference>
<keyword evidence="3" id="KW-0418">Kinase</keyword>
<comment type="caution">
    <text evidence="6">The sequence shown here is derived from an EMBL/GenBank/DDBJ whole genome shotgun (WGS) entry which is preliminary data.</text>
</comment>
<dbReference type="Pfam" id="PF13657">
    <property type="entry name" value="Couple_hipA"/>
    <property type="match status" value="1"/>
</dbReference>
<dbReference type="InterPro" id="IPR012893">
    <property type="entry name" value="HipA-like_C"/>
</dbReference>
<dbReference type="Proteomes" id="UP000237839">
    <property type="component" value="Unassembled WGS sequence"/>
</dbReference>
<dbReference type="RefSeq" id="WP_105530692.1">
    <property type="nucleotide sequence ID" value="NZ_PUGF01000003.1"/>
</dbReference>
<dbReference type="OrthoDB" id="9805913at2"/>
<evidence type="ECO:0000259" key="4">
    <source>
        <dbReference type="Pfam" id="PF07804"/>
    </source>
</evidence>
<gene>
    <name evidence="6" type="ORF">S2091_0990</name>
</gene>
<keyword evidence="7" id="KW-1185">Reference proteome</keyword>